<evidence type="ECO:0000313" key="13">
    <source>
        <dbReference type="EMBL" id="GAL83585.1"/>
    </source>
</evidence>
<keyword evidence="5 9" id="KW-0798">TonB box</keyword>
<evidence type="ECO:0000256" key="7">
    <source>
        <dbReference type="ARBA" id="ARBA00023237"/>
    </source>
</evidence>
<keyword evidence="13" id="KW-0675">Receptor</keyword>
<dbReference type="Pfam" id="PF07715">
    <property type="entry name" value="Plug"/>
    <property type="match status" value="1"/>
</dbReference>
<dbReference type="PANTHER" id="PTHR30069:SF28">
    <property type="entry name" value="TONB-DEPENDENT RECEPTOR YNCD-RELATED"/>
    <property type="match status" value="1"/>
</dbReference>
<comment type="caution">
    <text evidence="13">The sequence shown here is derived from an EMBL/GenBank/DDBJ whole genome shotgun (WGS) entry which is preliminary data.</text>
</comment>
<dbReference type="AlphaFoldDB" id="A0A098L9I6"/>
<evidence type="ECO:0000256" key="10">
    <source>
        <dbReference type="SAM" id="SignalP"/>
    </source>
</evidence>
<keyword evidence="14" id="KW-1185">Reference proteome</keyword>
<dbReference type="RefSeq" id="WP_045458668.1">
    <property type="nucleotide sequence ID" value="NZ_BBLT01000001.1"/>
</dbReference>
<name>A0A098L9I6_9BACT</name>
<proteinExistence type="inferred from homology"/>
<reference evidence="13 14" key="1">
    <citation type="submission" date="2014-09" db="EMBL/GenBank/DDBJ databases">
        <title>Sporocytophaga myxococcoides PG-01 genome sequencing.</title>
        <authorList>
            <person name="Liu L."/>
            <person name="Gao P.J."/>
            <person name="Chen G.J."/>
            <person name="Wang L.S."/>
        </authorList>
    </citation>
    <scope>NUCLEOTIDE SEQUENCE [LARGE SCALE GENOMIC DNA]</scope>
    <source>
        <strain evidence="13 14">PG-01</strain>
    </source>
</reference>
<dbReference type="PROSITE" id="PS52016">
    <property type="entry name" value="TONB_DEPENDENT_REC_3"/>
    <property type="match status" value="1"/>
</dbReference>
<accession>A0A098L9I6</accession>
<comment type="similarity">
    <text evidence="8 9">Belongs to the TonB-dependent receptor family.</text>
</comment>
<evidence type="ECO:0000313" key="14">
    <source>
        <dbReference type="Proteomes" id="UP000030185"/>
    </source>
</evidence>
<evidence type="ECO:0000259" key="12">
    <source>
        <dbReference type="Pfam" id="PF07715"/>
    </source>
</evidence>
<dbReference type="GO" id="GO:0009279">
    <property type="term" value="C:cell outer membrane"/>
    <property type="evidence" value="ECO:0007669"/>
    <property type="project" value="UniProtKB-SubCell"/>
</dbReference>
<feature type="domain" description="TonB-dependent receptor-like beta-barrel" evidence="11">
    <location>
        <begin position="167"/>
        <end position="671"/>
    </location>
</feature>
<protein>
    <submittedName>
        <fullName evidence="13">TonB-dependent receptor</fullName>
    </submittedName>
</protein>
<dbReference type="InterPro" id="IPR036942">
    <property type="entry name" value="Beta-barrel_TonB_sf"/>
</dbReference>
<keyword evidence="6 8" id="KW-0472">Membrane</keyword>
<dbReference type="InterPro" id="IPR012910">
    <property type="entry name" value="Plug_dom"/>
</dbReference>
<keyword evidence="3 8" id="KW-1134">Transmembrane beta strand</keyword>
<dbReference type="Gene3D" id="2.40.170.20">
    <property type="entry name" value="TonB-dependent receptor, beta-barrel domain"/>
    <property type="match status" value="1"/>
</dbReference>
<evidence type="ECO:0000256" key="3">
    <source>
        <dbReference type="ARBA" id="ARBA00022452"/>
    </source>
</evidence>
<keyword evidence="7 8" id="KW-0998">Cell outer membrane</keyword>
<dbReference type="InterPro" id="IPR039426">
    <property type="entry name" value="TonB-dep_rcpt-like"/>
</dbReference>
<dbReference type="Gene3D" id="2.170.130.10">
    <property type="entry name" value="TonB-dependent receptor, plug domain"/>
    <property type="match status" value="1"/>
</dbReference>
<dbReference type="GO" id="GO:0015344">
    <property type="term" value="F:siderophore uptake transmembrane transporter activity"/>
    <property type="evidence" value="ECO:0007669"/>
    <property type="project" value="TreeGrafter"/>
</dbReference>
<evidence type="ECO:0000259" key="11">
    <source>
        <dbReference type="Pfam" id="PF00593"/>
    </source>
</evidence>
<feature type="signal peptide" evidence="10">
    <location>
        <begin position="1"/>
        <end position="22"/>
    </location>
</feature>
<keyword evidence="4 8" id="KW-0812">Transmembrane</keyword>
<dbReference type="Proteomes" id="UP000030185">
    <property type="component" value="Unassembled WGS sequence"/>
</dbReference>
<keyword evidence="10" id="KW-0732">Signal</keyword>
<evidence type="ECO:0000256" key="8">
    <source>
        <dbReference type="PROSITE-ProRule" id="PRU01360"/>
    </source>
</evidence>
<dbReference type="PANTHER" id="PTHR30069">
    <property type="entry name" value="TONB-DEPENDENT OUTER MEMBRANE RECEPTOR"/>
    <property type="match status" value="1"/>
</dbReference>
<comment type="subcellular location">
    <subcellularLocation>
        <location evidence="1 8">Cell outer membrane</location>
        <topology evidence="1 8">Multi-pass membrane protein</topology>
    </subcellularLocation>
</comment>
<gene>
    <name evidence="13" type="ORF">MYP_812</name>
</gene>
<evidence type="ECO:0000256" key="5">
    <source>
        <dbReference type="ARBA" id="ARBA00023077"/>
    </source>
</evidence>
<evidence type="ECO:0000256" key="6">
    <source>
        <dbReference type="ARBA" id="ARBA00023136"/>
    </source>
</evidence>
<feature type="chain" id="PRO_5001937250" evidence="10">
    <location>
        <begin position="23"/>
        <end position="712"/>
    </location>
</feature>
<dbReference type="GO" id="GO:0044718">
    <property type="term" value="P:siderophore transmembrane transport"/>
    <property type="evidence" value="ECO:0007669"/>
    <property type="project" value="TreeGrafter"/>
</dbReference>
<dbReference type="EMBL" id="BBLT01000001">
    <property type="protein sequence ID" value="GAL83585.1"/>
    <property type="molecule type" value="Genomic_DNA"/>
</dbReference>
<feature type="domain" description="TonB-dependent receptor plug" evidence="12">
    <location>
        <begin position="44"/>
        <end position="154"/>
    </location>
</feature>
<dbReference type="InterPro" id="IPR000531">
    <property type="entry name" value="Beta-barrel_TonB"/>
</dbReference>
<organism evidence="13 14">
    <name type="scientific">Sporocytophaga myxococcoides</name>
    <dbReference type="NCBI Taxonomy" id="153721"/>
    <lineage>
        <taxon>Bacteria</taxon>
        <taxon>Pseudomonadati</taxon>
        <taxon>Bacteroidota</taxon>
        <taxon>Cytophagia</taxon>
        <taxon>Cytophagales</taxon>
        <taxon>Cytophagaceae</taxon>
        <taxon>Sporocytophaga</taxon>
    </lineage>
</organism>
<dbReference type="eggNOG" id="COG4772">
    <property type="taxonomic scope" value="Bacteria"/>
</dbReference>
<dbReference type="InterPro" id="IPR037066">
    <property type="entry name" value="Plug_dom_sf"/>
</dbReference>
<dbReference type="STRING" id="153721.MYP_812"/>
<dbReference type="SUPFAM" id="SSF56935">
    <property type="entry name" value="Porins"/>
    <property type="match status" value="1"/>
</dbReference>
<evidence type="ECO:0000256" key="2">
    <source>
        <dbReference type="ARBA" id="ARBA00022448"/>
    </source>
</evidence>
<sequence>MQISIRNIIILIFALHALSLKAQMSSDSLATIEIKASRTNSYLKSIPSATTIIGKEQFQTNRTGIFMEDALKNVPGIFVQNRNNFAQGERIIIRGQGSRSSFGLRNIKVFLDGIPLTSADGTTQLTGADLYSISSIEVLRGPSSQIYGNSSGGVIYLKSDLPIQKGYSFENYLISGSYGLFKAGLQFSKVNNNSSLLISGNVTDIKGYREFSNARFYTLNMALKKKLKKNYTLSFIQNIYYAPYLYNPSGLTYAETADPQKTRMAIKKNASGKTLLQGISGINLTKKLSGNQELDLSVYYIGRKLNNPIIGRYIDLRRHSGGARFAYIKKIDLDKTYINIRTGIDYEFQSDKRSEYENRGVTDKDLADLPIQDLISAVAKGNLLLKQNENIHNGGLYILSDIERQRIKLTLALRYDLINFSVKDQLTDSINQSGSKIFNKLNPGAGLTYKMTEYSNIYSNFSTSFQTPTANEFSNNVNGSGFNKQLQPERTRSGEAGIRIFKTLYYIDMAAFYVRTNNQLIPYQTSAGGDQVFYRNAAVTQNKGLEVSGFVTPVRGLKLNINYTLMDYTFVDYEYNSKGQKLQLKGNKVPGTANHRFYSNIAFIPVKNFIFEMGGQWTGKVYTNDLNDFEPGFANTGVFVNQSYWTFDTKVGYTFEAGTLAFNIFGGINNLFNRNYSSSVIPNAAGQRYFEPSPTRNIYIGLRTSLKKEKSK</sequence>
<evidence type="ECO:0000256" key="9">
    <source>
        <dbReference type="RuleBase" id="RU003357"/>
    </source>
</evidence>
<keyword evidence="2 8" id="KW-0813">Transport</keyword>
<evidence type="ECO:0000256" key="4">
    <source>
        <dbReference type="ARBA" id="ARBA00022692"/>
    </source>
</evidence>
<dbReference type="Pfam" id="PF00593">
    <property type="entry name" value="TonB_dep_Rec_b-barrel"/>
    <property type="match status" value="1"/>
</dbReference>
<evidence type="ECO:0000256" key="1">
    <source>
        <dbReference type="ARBA" id="ARBA00004571"/>
    </source>
</evidence>